<keyword evidence="2 3" id="KW-0472">Membrane</keyword>
<evidence type="ECO:0000313" key="5">
    <source>
        <dbReference type="Proteomes" id="UP000184536"/>
    </source>
</evidence>
<dbReference type="PANTHER" id="PTHR22550:SF5">
    <property type="entry name" value="LEUCINE ZIPPER PROTEIN 4"/>
    <property type="match status" value="1"/>
</dbReference>
<sequence length="544" mass="60273">MKGSMFDFVKGILSRAGNKKHKVISIDNHLSSEDLPLFFSDNIDRNIEMLHSLTCNSDDMVFKTFHIATLPSMKAVVVFIENLIDSSILETSTLSPLTIGIGERPLEERTLLSSDVETLIEKILLNIHPAFLSDVKQSMDAILKGNGILLINGYPKAISIDISRLVGKKYAEPKAEKAIKGPQEGFVEDININTAMIRRKIKSSHLAVKALHLGRESNSEIRIVYMDNISHSSIVEELLRRLNRINVDGIMSSSNIEEYITDAPTSLFPTTFYTERPDRVAPMLLEGRVAIICDGSPFVIVVPAIISDFFITTEDYYQNYYFSTLNRLLGYGGAVILAFLPSVYIAVITFHQEVIPTRLALTLAGTKAGVPYPAFVEALLMEVAFEALREAGIRLPTHLGQAVSIVGALIIGQAAVEAGLVSPAVVIVVAATAIFSFTMPYSNFTLSLRIIRFFNMALAATLGIYGIMTGALIIALHLISLRSFGVPFMVPFAPVSLQDMKDWILRFPQWAITKRSSHIIKNNINKKTDRLKPHSSINERKEYL</sequence>
<dbReference type="Proteomes" id="UP000184536">
    <property type="component" value="Unassembled WGS sequence"/>
</dbReference>
<name>A0A1M6PBM6_9FIRM</name>
<protein>
    <submittedName>
        <fullName evidence="4">Spore germination protein KA</fullName>
    </submittedName>
</protein>
<dbReference type="OrthoDB" id="9772630at2"/>
<evidence type="ECO:0000256" key="3">
    <source>
        <dbReference type="SAM" id="Phobius"/>
    </source>
</evidence>
<evidence type="ECO:0000256" key="2">
    <source>
        <dbReference type="ARBA" id="ARBA00023136"/>
    </source>
</evidence>
<dbReference type="InterPro" id="IPR004995">
    <property type="entry name" value="Spore_Ger"/>
</dbReference>
<dbReference type="PANTHER" id="PTHR22550">
    <property type="entry name" value="SPORE GERMINATION PROTEIN"/>
    <property type="match status" value="1"/>
</dbReference>
<reference evidence="5" key="1">
    <citation type="submission" date="2016-11" db="EMBL/GenBank/DDBJ databases">
        <authorList>
            <person name="Varghese N."/>
            <person name="Submissions S."/>
        </authorList>
    </citation>
    <scope>NUCLEOTIDE SEQUENCE [LARGE SCALE GENOMIC DNA]</scope>
    <source>
        <strain evidence="5">DSM 17957</strain>
    </source>
</reference>
<dbReference type="GO" id="GO:0016020">
    <property type="term" value="C:membrane"/>
    <property type="evidence" value="ECO:0007669"/>
    <property type="project" value="InterPro"/>
</dbReference>
<dbReference type="PIRSF" id="PIRSF005690">
    <property type="entry name" value="GerBA"/>
    <property type="match status" value="1"/>
</dbReference>
<evidence type="ECO:0000313" key="4">
    <source>
        <dbReference type="EMBL" id="SHK05343.1"/>
    </source>
</evidence>
<feature type="transmembrane region" description="Helical" evidence="3">
    <location>
        <begin position="453"/>
        <end position="479"/>
    </location>
</feature>
<feature type="transmembrane region" description="Helical" evidence="3">
    <location>
        <begin position="289"/>
        <end position="311"/>
    </location>
</feature>
<dbReference type="InterPro" id="IPR050768">
    <property type="entry name" value="UPF0353/GerABKA_families"/>
</dbReference>
<dbReference type="GO" id="GO:0009847">
    <property type="term" value="P:spore germination"/>
    <property type="evidence" value="ECO:0007669"/>
    <property type="project" value="InterPro"/>
</dbReference>
<gene>
    <name evidence="4" type="ORF">SAMN02745975_03539</name>
</gene>
<organism evidence="4 5">
    <name type="scientific">Geosporobacter subterraneus DSM 17957</name>
    <dbReference type="NCBI Taxonomy" id="1121919"/>
    <lineage>
        <taxon>Bacteria</taxon>
        <taxon>Bacillati</taxon>
        <taxon>Bacillota</taxon>
        <taxon>Clostridia</taxon>
        <taxon>Peptostreptococcales</taxon>
        <taxon>Thermotaleaceae</taxon>
        <taxon>Geosporobacter</taxon>
    </lineage>
</organism>
<proteinExistence type="inferred from homology"/>
<keyword evidence="3" id="KW-1133">Transmembrane helix</keyword>
<comment type="similarity">
    <text evidence="1">Belongs to the GerABKA family.</text>
</comment>
<keyword evidence="5" id="KW-1185">Reference proteome</keyword>
<dbReference type="EMBL" id="FQZV01000067">
    <property type="protein sequence ID" value="SHK05343.1"/>
    <property type="molecule type" value="Genomic_DNA"/>
</dbReference>
<dbReference type="Pfam" id="PF03323">
    <property type="entry name" value="GerA"/>
    <property type="match status" value="1"/>
</dbReference>
<dbReference type="RefSeq" id="WP_110942521.1">
    <property type="nucleotide sequence ID" value="NZ_FQZV01000067.1"/>
</dbReference>
<feature type="transmembrane region" description="Helical" evidence="3">
    <location>
        <begin position="331"/>
        <end position="350"/>
    </location>
</feature>
<accession>A0A1M6PBM6</accession>
<dbReference type="AlphaFoldDB" id="A0A1M6PBM6"/>
<evidence type="ECO:0000256" key="1">
    <source>
        <dbReference type="ARBA" id="ARBA00005278"/>
    </source>
</evidence>
<feature type="transmembrane region" description="Helical" evidence="3">
    <location>
        <begin position="422"/>
        <end position="441"/>
    </location>
</feature>
<dbReference type="STRING" id="1121919.SAMN02745975_03539"/>
<keyword evidence="3" id="KW-0812">Transmembrane</keyword>